<accession>A0ABP4BL27</accession>
<gene>
    <name evidence="2" type="ORF">GCM10009554_52670</name>
</gene>
<dbReference type="RefSeq" id="WP_343975516.1">
    <property type="nucleotide sequence ID" value="NZ_BAAAHK010000013.1"/>
</dbReference>
<sequence length="215" mass="22931">MSSLLRPVGHLPASVYWFRRALVLAVLVALLFVLVRVLGGGDDPKNSAATDPGQNPTSAPTVVPTQTPSSKTSESKKATETSTKTPKDVTCIGRDVRIEVVPATRTLTSGNSMNLVIQLSAVREECRIAVDPTVLSLTITSGKDQIWTTEHCEKVVPRAILILAKGKQSTVTIPWDGRRSRPGCLPGQLQAKPGTYVAKAVYDGNASALQAFTIV</sequence>
<dbReference type="Proteomes" id="UP001500542">
    <property type="component" value="Unassembled WGS sequence"/>
</dbReference>
<evidence type="ECO:0000313" key="2">
    <source>
        <dbReference type="EMBL" id="GAA0951365.1"/>
    </source>
</evidence>
<name>A0ABP4BL27_9ACTN</name>
<keyword evidence="3" id="KW-1185">Reference proteome</keyword>
<feature type="region of interest" description="Disordered" evidence="1">
    <location>
        <begin position="45"/>
        <end position="86"/>
    </location>
</feature>
<protein>
    <recommendedName>
        <fullName evidence="4">FlgD Ig-like domain-containing protein</fullName>
    </recommendedName>
</protein>
<feature type="compositionally biased region" description="Polar residues" evidence="1">
    <location>
        <begin position="47"/>
        <end position="66"/>
    </location>
</feature>
<proteinExistence type="predicted"/>
<evidence type="ECO:0000313" key="3">
    <source>
        <dbReference type="Proteomes" id="UP001500542"/>
    </source>
</evidence>
<evidence type="ECO:0008006" key="4">
    <source>
        <dbReference type="Google" id="ProtNLM"/>
    </source>
</evidence>
<reference evidence="3" key="1">
    <citation type="journal article" date="2019" name="Int. J. Syst. Evol. Microbiol.">
        <title>The Global Catalogue of Microorganisms (GCM) 10K type strain sequencing project: providing services to taxonomists for standard genome sequencing and annotation.</title>
        <authorList>
            <consortium name="The Broad Institute Genomics Platform"/>
            <consortium name="The Broad Institute Genome Sequencing Center for Infectious Disease"/>
            <person name="Wu L."/>
            <person name="Ma J."/>
        </authorList>
    </citation>
    <scope>NUCLEOTIDE SEQUENCE [LARGE SCALE GENOMIC DNA]</scope>
    <source>
        <strain evidence="3">JCM 10977</strain>
    </source>
</reference>
<organism evidence="2 3">
    <name type="scientific">Kribbella koreensis</name>
    <dbReference type="NCBI Taxonomy" id="57909"/>
    <lineage>
        <taxon>Bacteria</taxon>
        <taxon>Bacillati</taxon>
        <taxon>Actinomycetota</taxon>
        <taxon>Actinomycetes</taxon>
        <taxon>Propionibacteriales</taxon>
        <taxon>Kribbellaceae</taxon>
        <taxon>Kribbella</taxon>
    </lineage>
</organism>
<comment type="caution">
    <text evidence="2">The sequence shown here is derived from an EMBL/GenBank/DDBJ whole genome shotgun (WGS) entry which is preliminary data.</text>
</comment>
<evidence type="ECO:0000256" key="1">
    <source>
        <dbReference type="SAM" id="MobiDB-lite"/>
    </source>
</evidence>
<dbReference type="EMBL" id="BAAAHK010000013">
    <property type="protein sequence ID" value="GAA0951365.1"/>
    <property type="molecule type" value="Genomic_DNA"/>
</dbReference>